<proteinExistence type="predicted"/>
<keyword evidence="5" id="KW-1185">Reference proteome</keyword>
<dbReference type="AlphaFoldDB" id="A0A0K2LDZ8"/>
<evidence type="ECO:0000259" key="3">
    <source>
        <dbReference type="Pfam" id="PF03217"/>
    </source>
</evidence>
<evidence type="ECO:0000313" key="5">
    <source>
        <dbReference type="Proteomes" id="UP000061546"/>
    </source>
</evidence>
<feature type="domain" description="S-layer protein C-terminal" evidence="3">
    <location>
        <begin position="842"/>
        <end position="862"/>
    </location>
</feature>
<feature type="region of interest" description="Disordered" evidence="2">
    <location>
        <begin position="59"/>
        <end position="162"/>
    </location>
</feature>
<reference evidence="4 5" key="1">
    <citation type="submission" date="2015-08" db="EMBL/GenBank/DDBJ databases">
        <title>Genomic sequence of Lactobacillus heilongjiangensis DSM 28069, isolated from Chinese traditional pickle.</title>
        <authorList>
            <person name="Jiang X."/>
            <person name="Zheng B."/>
            <person name="Cheng H."/>
        </authorList>
    </citation>
    <scope>NUCLEOTIDE SEQUENCE [LARGE SCALE GENOMIC DNA]</scope>
    <source>
        <strain evidence="4 5">DSM 28069</strain>
    </source>
</reference>
<dbReference type="STRING" id="1074467.JP39_08630"/>
<feature type="compositionally biased region" description="Low complexity" evidence="2">
    <location>
        <begin position="137"/>
        <end position="149"/>
    </location>
</feature>
<keyword evidence="1" id="KW-0732">Signal</keyword>
<dbReference type="Pfam" id="PF03382">
    <property type="entry name" value="DUF285"/>
    <property type="match status" value="1"/>
</dbReference>
<feature type="compositionally biased region" description="Polar residues" evidence="2">
    <location>
        <begin position="62"/>
        <end position="87"/>
    </location>
</feature>
<dbReference type="InterPro" id="IPR022263">
    <property type="entry name" value="KxYKxGKxW"/>
</dbReference>
<gene>
    <name evidence="4" type="ORF">JP39_08630</name>
</gene>
<dbReference type="Pfam" id="PF03217">
    <property type="entry name" value="SlpA"/>
    <property type="match status" value="2"/>
</dbReference>
<name>A0A0K2LDZ8_9LACO</name>
<sequence>MRFQQLKKQSNVILRKKLYKSGKNWIVATTLALAGGIILGMPSMVVKADNVDTNTVNTQQTESVQGTVPGDSSPQKGSDGTVDQSGKPTVGVPTPSLNSTGKVETTDEQKVTPATDKVDTSNTDESQIPKDTEEAPQTTRDNNTQNDNQISNTPNEVTDSKGNIASSEMYGKAFVGTDSSSGETGSDWYLNQAGELHIGAGTWAPFVTIPGSESVNPFRDKKYIDKIQKVVFDGKVVAGTSIAELFNNMKNLNEVDNLTNLDTSNTQNFEGMFWYDTSLHNVNWRDLNMSSATDISSLFSDSGMTVADFKGFTSSTIRNYTSMFARNKNLKTADMTDMTVINNADPNNYSEIQMYGIFADSSLENVNLTNVSFSNSNLESMFRGCRNLQSLDLSSFGNISPLYLLDLLNFNDNDYYEDKDVSASKIRKIVLNSKTDYQTANFTYDSDKYAGWKNDTNRDDPTVWPLVKDPKYPIEYSALINLYTPSTAGNQAPEGNTTWVAVERPKLTSYVQYFTPDQNQDVDKPIYTTEPFESNEGGYVYIKSIPGYFAPEQSKVLVEESGPINVVVQRIYPYNLKINISYEDNSSKNNVTNAVFPAGITDVTSVADFQNELNKLPDSKNDSLDLKNTKIDLGFGLNNQVISISDIINDQDDEDPIILPGDKKNLKAIINDVMQYMLDNGTTLEGLKDTNPIDFVDAYYDNYVASAVPQPTPNHSSGSSSSSTNTTPETTTNTIKDIKQTSATFGDRPKVQVYGTDGQVIPNVFLSPDSAWYNDESMELNGATYYRVATDKWVNANDVYVYVANNSYVRVYKDNFGHLVNARNEKSSRELLPATDWYSDRYTEINGKKYYRVATNEFVRASEVYEYAYSNPVVTTKQVTSLYDEKGNLLSNKLPTGKSYKTDRFQMLDGLTYYRVGSNQFVKAEDVDF</sequence>
<evidence type="ECO:0000256" key="2">
    <source>
        <dbReference type="SAM" id="MobiDB-lite"/>
    </source>
</evidence>
<dbReference type="InterPro" id="IPR024968">
    <property type="entry name" value="SlpA_C_lactobacillus"/>
</dbReference>
<dbReference type="OrthoDB" id="2262814at2"/>
<organism evidence="4 5">
    <name type="scientific">Companilactobacillus heilongjiangensis</name>
    <dbReference type="NCBI Taxonomy" id="1074467"/>
    <lineage>
        <taxon>Bacteria</taxon>
        <taxon>Bacillati</taxon>
        <taxon>Bacillota</taxon>
        <taxon>Bacilli</taxon>
        <taxon>Lactobacillales</taxon>
        <taxon>Lactobacillaceae</taxon>
        <taxon>Companilactobacillus</taxon>
    </lineage>
</organism>
<feature type="domain" description="S-layer protein C-terminal" evidence="3">
    <location>
        <begin position="880"/>
        <end position="924"/>
    </location>
</feature>
<dbReference type="KEGG" id="lhi:JP39_08630"/>
<dbReference type="Pfam" id="PF19258">
    <property type="entry name" value="KxYKxGKxW_sig"/>
    <property type="match status" value="1"/>
</dbReference>
<dbReference type="EMBL" id="CP012559">
    <property type="protein sequence ID" value="ALB29413.1"/>
    <property type="molecule type" value="Genomic_DNA"/>
</dbReference>
<dbReference type="Gene3D" id="3.80.10.10">
    <property type="entry name" value="Ribonuclease Inhibitor"/>
    <property type="match status" value="1"/>
</dbReference>
<dbReference type="Proteomes" id="UP000061546">
    <property type="component" value="Chromosome"/>
</dbReference>
<evidence type="ECO:0000313" key="4">
    <source>
        <dbReference type="EMBL" id="ALB29413.1"/>
    </source>
</evidence>
<protein>
    <recommendedName>
        <fullName evidence="3">S-layer protein C-terminal domain-containing protein</fullName>
    </recommendedName>
</protein>
<feature type="compositionally biased region" description="Polar residues" evidence="2">
    <location>
        <begin position="150"/>
        <end position="162"/>
    </location>
</feature>
<dbReference type="RefSeq" id="WP_041500444.1">
    <property type="nucleotide sequence ID" value="NZ_BJDV01000002.1"/>
</dbReference>
<dbReference type="SUPFAM" id="SSF52047">
    <property type="entry name" value="RNI-like"/>
    <property type="match status" value="1"/>
</dbReference>
<feature type="region of interest" description="Disordered" evidence="2">
    <location>
        <begin position="707"/>
        <end position="741"/>
    </location>
</feature>
<evidence type="ECO:0000256" key="1">
    <source>
        <dbReference type="ARBA" id="ARBA00022729"/>
    </source>
</evidence>
<dbReference type="InterPro" id="IPR032675">
    <property type="entry name" value="LRR_dom_sf"/>
</dbReference>
<feature type="compositionally biased region" description="Low complexity" evidence="2">
    <location>
        <begin position="713"/>
        <end position="734"/>
    </location>
</feature>
<accession>A0A0K2LDZ8</accession>
<dbReference type="NCBIfam" id="TIGR03715">
    <property type="entry name" value="KxYKxGKxW"/>
    <property type="match status" value="1"/>
</dbReference>
<dbReference type="InterPro" id="IPR005046">
    <property type="entry name" value="DUF285"/>
</dbReference>